<comment type="caution">
    <text evidence="8">The sequence shown here is derived from an EMBL/GenBank/DDBJ whole genome shotgun (WGS) entry which is preliminary data.</text>
</comment>
<dbReference type="InterPro" id="IPR008962">
    <property type="entry name" value="PapD-like_sf"/>
</dbReference>
<evidence type="ECO:0000256" key="3">
    <source>
        <dbReference type="ARBA" id="ARBA00022729"/>
    </source>
</evidence>
<evidence type="ECO:0000256" key="5">
    <source>
        <dbReference type="ARBA" id="ARBA00023186"/>
    </source>
</evidence>
<keyword evidence="5" id="KW-0143">Chaperone</keyword>
<reference evidence="8" key="1">
    <citation type="submission" date="2009-12" db="EMBL/GenBank/DDBJ databases">
        <authorList>
            <person name="Weinstock G."/>
            <person name="Sodergren E."/>
            <person name="Clifton S."/>
            <person name="Fulton L."/>
            <person name="Fulton B."/>
            <person name="Courtney L."/>
            <person name="Fronick C."/>
            <person name="Harrison M."/>
            <person name="Strong C."/>
            <person name="Farmer C."/>
            <person name="Delahaunty K."/>
            <person name="Markovic C."/>
            <person name="Hall O."/>
            <person name="Minx P."/>
            <person name="Tomlinson C."/>
            <person name="Mitreva M."/>
            <person name="Nelson J."/>
            <person name="Hou S."/>
            <person name="Wollam A."/>
            <person name="Pepin K.H."/>
            <person name="Johnson M."/>
            <person name="Bhonagiri V."/>
            <person name="Nash W.E."/>
            <person name="Warren W."/>
            <person name="Chinwalla A."/>
            <person name="Mardis E.R."/>
            <person name="Wilson R.K."/>
        </authorList>
    </citation>
    <scope>NUCLEOTIDE SEQUENCE [LARGE SCALE GENOMIC DNA]</scope>
    <source>
        <strain evidence="8">DSM 4541</strain>
    </source>
</reference>
<dbReference type="SUPFAM" id="SSF49354">
    <property type="entry name" value="PapD-like"/>
    <property type="match status" value="1"/>
</dbReference>
<gene>
    <name evidence="8" type="ORF">PROVRUST_08065</name>
</gene>
<dbReference type="InterPro" id="IPR050643">
    <property type="entry name" value="Periplasmic_pilus_chap"/>
</dbReference>
<dbReference type="STRING" id="500637.PROVRUST_08065"/>
<feature type="domain" description="Pili assembly chaperone C-terminal" evidence="7">
    <location>
        <begin position="177"/>
        <end position="238"/>
    </location>
</feature>
<dbReference type="InterPro" id="IPR016147">
    <property type="entry name" value="Pili_assmbl_chaperone_N"/>
</dbReference>
<keyword evidence="9" id="KW-1185">Reference proteome</keyword>
<comment type="similarity">
    <text evidence="2">Belongs to the periplasmic pilus chaperone family.</text>
</comment>
<feature type="domain" description="Pili assembly chaperone N-terminal" evidence="6">
    <location>
        <begin position="38"/>
        <end position="155"/>
    </location>
</feature>
<protein>
    <submittedName>
        <fullName evidence="8">Gram-negative pili assembly chaperone domain protein</fullName>
    </submittedName>
</protein>
<evidence type="ECO:0000256" key="4">
    <source>
        <dbReference type="ARBA" id="ARBA00022764"/>
    </source>
</evidence>
<evidence type="ECO:0000256" key="2">
    <source>
        <dbReference type="ARBA" id="ARBA00007399"/>
    </source>
</evidence>
<evidence type="ECO:0000259" key="7">
    <source>
        <dbReference type="Pfam" id="PF02753"/>
    </source>
</evidence>
<keyword evidence="4" id="KW-0574">Periplasm</keyword>
<dbReference type="InterPro" id="IPR013783">
    <property type="entry name" value="Ig-like_fold"/>
</dbReference>
<dbReference type="PANTHER" id="PTHR30251:SF0">
    <property type="entry name" value="FIMBRIAL CHAPERONE PROTEIN ELFD-RELATED"/>
    <property type="match status" value="1"/>
</dbReference>
<dbReference type="HOGENOM" id="CLU_070768_2_1_6"/>
<organism evidence="8 9">
    <name type="scientific">Providencia rustigianii DSM 4541</name>
    <dbReference type="NCBI Taxonomy" id="500637"/>
    <lineage>
        <taxon>Bacteria</taxon>
        <taxon>Pseudomonadati</taxon>
        <taxon>Pseudomonadota</taxon>
        <taxon>Gammaproteobacteria</taxon>
        <taxon>Enterobacterales</taxon>
        <taxon>Morganellaceae</taxon>
        <taxon>Providencia</taxon>
    </lineage>
</organism>
<dbReference type="SUPFAM" id="SSF49584">
    <property type="entry name" value="Periplasmic chaperone C-domain"/>
    <property type="match status" value="1"/>
</dbReference>
<sequence>MDKIMKTKDVKKISATKILGVSLTLLFSLTTLPAYSNGVGLNATRIVYIQDENSASIGARNKTDINYLAKFSVSQKADGTGPAPFTVTPPLIKIDAGKSQDIRVFAQQNSLPRDRESVFYFSGIMIPATNGPADRTALNIGYNNVIKLFYRPSHLKVSPQEAYSQLIIKSTSTGVVVENNSPYYISLNELKINGVKVELSLKKNNTMVSPFNSFSYIVPANGRKGIATWTVINDLGGEDVYSGQVN</sequence>
<dbReference type="AlphaFoldDB" id="D1P745"/>
<comment type="subcellular location">
    <subcellularLocation>
        <location evidence="1">Periplasm</location>
    </subcellularLocation>
</comment>
<dbReference type="InterPro" id="IPR036316">
    <property type="entry name" value="Pili_assmbl_chap_C_dom_sf"/>
</dbReference>
<dbReference type="InterPro" id="IPR016148">
    <property type="entry name" value="Pili_assmbl_chaperone_C"/>
</dbReference>
<dbReference type="InterPro" id="IPR001829">
    <property type="entry name" value="Pili_assmbl_chaperone_bac"/>
</dbReference>
<dbReference type="GO" id="GO:0030288">
    <property type="term" value="C:outer membrane-bounded periplasmic space"/>
    <property type="evidence" value="ECO:0007669"/>
    <property type="project" value="InterPro"/>
</dbReference>
<dbReference type="PRINTS" id="PR00969">
    <property type="entry name" value="CHAPERONPILI"/>
</dbReference>
<proteinExistence type="inferred from homology"/>
<dbReference type="eggNOG" id="COG3121">
    <property type="taxonomic scope" value="Bacteria"/>
</dbReference>
<dbReference type="Pfam" id="PF02753">
    <property type="entry name" value="PapD_C"/>
    <property type="match status" value="1"/>
</dbReference>
<evidence type="ECO:0000313" key="8">
    <source>
        <dbReference type="EMBL" id="EFB70892.1"/>
    </source>
</evidence>
<evidence type="ECO:0000313" key="9">
    <source>
        <dbReference type="Proteomes" id="UP000005512"/>
    </source>
</evidence>
<dbReference type="Proteomes" id="UP000005512">
    <property type="component" value="Unassembled WGS sequence"/>
</dbReference>
<accession>D1P745</accession>
<dbReference type="Pfam" id="PF00345">
    <property type="entry name" value="PapD_N"/>
    <property type="match status" value="1"/>
</dbReference>
<dbReference type="Gene3D" id="2.60.40.10">
    <property type="entry name" value="Immunoglobulins"/>
    <property type="match status" value="2"/>
</dbReference>
<dbReference type="PANTHER" id="PTHR30251">
    <property type="entry name" value="PILUS ASSEMBLY CHAPERONE"/>
    <property type="match status" value="1"/>
</dbReference>
<evidence type="ECO:0000256" key="1">
    <source>
        <dbReference type="ARBA" id="ARBA00004418"/>
    </source>
</evidence>
<name>D1P745_9GAMM</name>
<dbReference type="EMBL" id="ABXV02000046">
    <property type="protein sequence ID" value="EFB70892.1"/>
    <property type="molecule type" value="Genomic_DNA"/>
</dbReference>
<evidence type="ECO:0000259" key="6">
    <source>
        <dbReference type="Pfam" id="PF00345"/>
    </source>
</evidence>
<keyword evidence="3" id="KW-0732">Signal</keyword>
<dbReference type="GO" id="GO:0071555">
    <property type="term" value="P:cell wall organization"/>
    <property type="evidence" value="ECO:0007669"/>
    <property type="project" value="InterPro"/>
</dbReference>